<sequence>MSEATPGGRPAGHGHGQGSEELPSIDVSERGAPRDGQPQTMDRRLFMQLLVFQCEEAAGLGTVRDFAVTLRRAIQAKGVGAVVYADVNDPWGLGLLTWSEDPGAFVEVVHPAAIETIGPPRKLRPDMTMLGRTYSSGYEQDLEYWLLRRPAETAANPAWPWAVWYPLRRSGAFSKLEPREQGSIMREHGTIGKAYGAKDLAHDIRLACHGLDARDNEFVIGLVGKELHPLSHIVQSMRKTRQTSEFISQMGPFFVGRVLG</sequence>
<evidence type="ECO:0000313" key="5">
    <source>
        <dbReference type="EMBL" id="TKD01864.1"/>
    </source>
</evidence>
<evidence type="ECO:0000256" key="2">
    <source>
        <dbReference type="ARBA" id="ARBA00022723"/>
    </source>
</evidence>
<dbReference type="GO" id="GO:0016491">
    <property type="term" value="F:oxidoreductase activity"/>
    <property type="evidence" value="ECO:0007669"/>
    <property type="project" value="InterPro"/>
</dbReference>
<evidence type="ECO:0008006" key="7">
    <source>
        <dbReference type="Google" id="ProtNLM"/>
    </source>
</evidence>
<comment type="caution">
    <text evidence="5">The sequence shown here is derived from an EMBL/GenBank/DDBJ whole genome shotgun (WGS) entry which is preliminary data.</text>
</comment>
<keyword evidence="1" id="KW-0349">Heme</keyword>
<keyword evidence="6" id="KW-1185">Reference proteome</keyword>
<feature type="region of interest" description="Disordered" evidence="4">
    <location>
        <begin position="1"/>
        <end position="39"/>
    </location>
</feature>
<keyword evidence="3" id="KW-0408">Iron</keyword>
<dbReference type="InterPro" id="IPR010644">
    <property type="entry name" value="ChdC/CLD"/>
</dbReference>
<accession>A0A4V5PM40</accession>
<name>A0A4V5PM40_9BACT</name>
<protein>
    <recommendedName>
        <fullName evidence="7">Chlorite dismutase</fullName>
    </recommendedName>
</protein>
<dbReference type="Pfam" id="PF06778">
    <property type="entry name" value="Chlor_dismutase"/>
    <property type="match status" value="1"/>
</dbReference>
<dbReference type="InterPro" id="IPR011008">
    <property type="entry name" value="Dimeric_a/b-barrel"/>
</dbReference>
<evidence type="ECO:0000256" key="3">
    <source>
        <dbReference type="ARBA" id="ARBA00023004"/>
    </source>
</evidence>
<dbReference type="RefSeq" id="WP_136932576.1">
    <property type="nucleotide sequence ID" value="NZ_SSMQ01000037.1"/>
</dbReference>
<dbReference type="Proteomes" id="UP000309215">
    <property type="component" value="Unassembled WGS sequence"/>
</dbReference>
<dbReference type="EMBL" id="SSMQ01000037">
    <property type="protein sequence ID" value="TKD01864.1"/>
    <property type="molecule type" value="Genomic_DNA"/>
</dbReference>
<organism evidence="5 6">
    <name type="scientific">Polyangium fumosum</name>
    <dbReference type="NCBI Taxonomy" id="889272"/>
    <lineage>
        <taxon>Bacteria</taxon>
        <taxon>Pseudomonadati</taxon>
        <taxon>Myxococcota</taxon>
        <taxon>Polyangia</taxon>
        <taxon>Polyangiales</taxon>
        <taxon>Polyangiaceae</taxon>
        <taxon>Polyangium</taxon>
    </lineage>
</organism>
<proteinExistence type="predicted"/>
<dbReference type="AlphaFoldDB" id="A0A4V5PM40"/>
<dbReference type="GO" id="GO:0020037">
    <property type="term" value="F:heme binding"/>
    <property type="evidence" value="ECO:0007669"/>
    <property type="project" value="InterPro"/>
</dbReference>
<dbReference type="GO" id="GO:0046872">
    <property type="term" value="F:metal ion binding"/>
    <property type="evidence" value="ECO:0007669"/>
    <property type="project" value="UniProtKB-KW"/>
</dbReference>
<dbReference type="SUPFAM" id="SSF54909">
    <property type="entry name" value="Dimeric alpha+beta barrel"/>
    <property type="match status" value="1"/>
</dbReference>
<gene>
    <name evidence="5" type="ORF">E8A74_30260</name>
</gene>
<dbReference type="Gene3D" id="3.30.70.1030">
    <property type="entry name" value="Apc35880, domain 1"/>
    <property type="match status" value="1"/>
</dbReference>
<keyword evidence="2" id="KW-0479">Metal-binding</keyword>
<reference evidence="5 6" key="1">
    <citation type="submission" date="2019-04" db="EMBL/GenBank/DDBJ databases">
        <authorList>
            <person name="Li Y."/>
            <person name="Wang J."/>
        </authorList>
    </citation>
    <scope>NUCLEOTIDE SEQUENCE [LARGE SCALE GENOMIC DNA]</scope>
    <source>
        <strain evidence="5 6">DSM 14668</strain>
    </source>
</reference>
<evidence type="ECO:0000313" key="6">
    <source>
        <dbReference type="Proteomes" id="UP000309215"/>
    </source>
</evidence>
<evidence type="ECO:0000256" key="1">
    <source>
        <dbReference type="ARBA" id="ARBA00022617"/>
    </source>
</evidence>
<dbReference type="OrthoDB" id="272164at2"/>
<evidence type="ECO:0000256" key="4">
    <source>
        <dbReference type="SAM" id="MobiDB-lite"/>
    </source>
</evidence>